<dbReference type="PANTHER" id="PTHR46268:SF6">
    <property type="entry name" value="UNIVERSAL STRESS PROTEIN UP12"/>
    <property type="match status" value="1"/>
</dbReference>
<dbReference type="Proteomes" id="UP000236745">
    <property type="component" value="Unassembled WGS sequence"/>
</dbReference>
<reference evidence="3 4" key="1">
    <citation type="submission" date="2016-10" db="EMBL/GenBank/DDBJ databases">
        <authorList>
            <person name="de Groot N.N."/>
        </authorList>
    </citation>
    <scope>NUCLEOTIDE SEQUENCE [LARGE SCALE GENOMIC DNA]</scope>
    <source>
        <strain evidence="3 4">DSM 22012</strain>
    </source>
</reference>
<organism evidence="3 4">
    <name type="scientific">Marinobacterium lutimaris</name>
    <dbReference type="NCBI Taxonomy" id="568106"/>
    <lineage>
        <taxon>Bacteria</taxon>
        <taxon>Pseudomonadati</taxon>
        <taxon>Pseudomonadota</taxon>
        <taxon>Gammaproteobacteria</taxon>
        <taxon>Oceanospirillales</taxon>
        <taxon>Oceanospirillaceae</taxon>
        <taxon>Marinobacterium</taxon>
    </lineage>
</organism>
<gene>
    <name evidence="3" type="ORF">SAMN05444390_104152</name>
</gene>
<feature type="domain" description="UspA" evidence="2">
    <location>
        <begin position="2"/>
        <end position="153"/>
    </location>
</feature>
<dbReference type="InterPro" id="IPR006015">
    <property type="entry name" value="Universal_stress_UspA"/>
</dbReference>
<dbReference type="Gene3D" id="3.40.50.12370">
    <property type="match status" value="1"/>
</dbReference>
<dbReference type="Pfam" id="PF00582">
    <property type="entry name" value="Usp"/>
    <property type="match status" value="2"/>
</dbReference>
<comment type="similarity">
    <text evidence="1">Belongs to the universal stress protein A family.</text>
</comment>
<keyword evidence="4" id="KW-1185">Reference proteome</keyword>
<dbReference type="EMBL" id="FNVQ01000004">
    <property type="protein sequence ID" value="SEG76429.1"/>
    <property type="molecule type" value="Genomic_DNA"/>
</dbReference>
<dbReference type="CDD" id="cd00293">
    <property type="entry name" value="USP-like"/>
    <property type="match status" value="1"/>
</dbReference>
<dbReference type="InterPro" id="IPR006016">
    <property type="entry name" value="UspA"/>
</dbReference>
<accession>A0A1H6CTN4</accession>
<evidence type="ECO:0000313" key="4">
    <source>
        <dbReference type="Proteomes" id="UP000236745"/>
    </source>
</evidence>
<evidence type="ECO:0000256" key="1">
    <source>
        <dbReference type="ARBA" id="ARBA00008791"/>
    </source>
</evidence>
<evidence type="ECO:0000259" key="2">
    <source>
        <dbReference type="Pfam" id="PF00582"/>
    </source>
</evidence>
<dbReference type="PRINTS" id="PR01438">
    <property type="entry name" value="UNVRSLSTRESS"/>
</dbReference>
<dbReference type="OrthoDB" id="9804721at2"/>
<dbReference type="PANTHER" id="PTHR46268">
    <property type="entry name" value="STRESS RESPONSE PROTEIN NHAX"/>
    <property type="match status" value="1"/>
</dbReference>
<evidence type="ECO:0000313" key="3">
    <source>
        <dbReference type="EMBL" id="SEG76429.1"/>
    </source>
</evidence>
<proteinExistence type="inferred from homology"/>
<name>A0A1H6CTN4_9GAMM</name>
<dbReference type="SUPFAM" id="SSF52402">
    <property type="entry name" value="Adenine nucleotide alpha hydrolases-like"/>
    <property type="match status" value="2"/>
</dbReference>
<feature type="domain" description="UspA" evidence="2">
    <location>
        <begin position="206"/>
        <end position="280"/>
    </location>
</feature>
<sequence>MSRVIACIDGVGERASGICDAASWASLRLDAPLKLLHVLDRSQYPTETNLTGSIGLGSREALLEELADLDEKRGKLAREQGRLMLDAARDHAVADGIAEPEVLQRHGDLVETLQELESDTRLLVFGRGGSAGETLGRNVEAVIRALHRPMLLLPDDFKAPERFLIAYDGSPTSRKAVDMVAQSPLFTGIPCDLLMIAPSTNDVKLELKQAQEKLTQAGFDVTAEILAGDVEQTLLNEVVMRRADMLVMGAYGHSRIRQMLVGSTTSNLIRQTRVPLLLLR</sequence>
<protein>
    <submittedName>
        <fullName evidence="3">Nucleotide-binding universal stress protein, UspA family</fullName>
    </submittedName>
</protein>
<dbReference type="AlphaFoldDB" id="A0A1H6CTN4"/>
<dbReference type="RefSeq" id="WP_104004543.1">
    <property type="nucleotide sequence ID" value="NZ_FNVQ01000004.1"/>
</dbReference>